<feature type="transmembrane region" description="Helical" evidence="6">
    <location>
        <begin position="530"/>
        <end position="548"/>
    </location>
</feature>
<evidence type="ECO:0000256" key="4">
    <source>
        <dbReference type="ARBA" id="ARBA00023136"/>
    </source>
</evidence>
<dbReference type="GO" id="GO:0016020">
    <property type="term" value="C:membrane"/>
    <property type="evidence" value="ECO:0007669"/>
    <property type="project" value="UniProtKB-SubCell"/>
</dbReference>
<comment type="subcellular location">
    <subcellularLocation>
        <location evidence="1">Membrane</location>
        <topology evidence="1">Multi-pass membrane protein</topology>
    </subcellularLocation>
</comment>
<keyword evidence="4 6" id="KW-0472">Membrane</keyword>
<feature type="transmembrane region" description="Helical" evidence="6">
    <location>
        <begin position="449"/>
        <end position="470"/>
    </location>
</feature>
<feature type="transmembrane region" description="Helical" evidence="6">
    <location>
        <begin position="183"/>
        <end position="206"/>
    </location>
</feature>
<dbReference type="Proteomes" id="UP001162480">
    <property type="component" value="Chromosome 16"/>
</dbReference>
<evidence type="ECO:0000256" key="2">
    <source>
        <dbReference type="ARBA" id="ARBA00022692"/>
    </source>
</evidence>
<organism evidence="7 8">
    <name type="scientific">Octopus vulgaris</name>
    <name type="common">Common octopus</name>
    <dbReference type="NCBI Taxonomy" id="6645"/>
    <lineage>
        <taxon>Eukaryota</taxon>
        <taxon>Metazoa</taxon>
        <taxon>Spiralia</taxon>
        <taxon>Lophotrochozoa</taxon>
        <taxon>Mollusca</taxon>
        <taxon>Cephalopoda</taxon>
        <taxon>Coleoidea</taxon>
        <taxon>Octopodiformes</taxon>
        <taxon>Octopoda</taxon>
        <taxon>Incirrata</taxon>
        <taxon>Octopodidae</taxon>
        <taxon>Octopus</taxon>
    </lineage>
</organism>
<dbReference type="InterPro" id="IPR051085">
    <property type="entry name" value="MB_O-acyltransferase"/>
</dbReference>
<feature type="transmembrane region" description="Helical" evidence="6">
    <location>
        <begin position="491"/>
        <end position="510"/>
    </location>
</feature>
<keyword evidence="8" id="KW-1185">Reference proteome</keyword>
<feature type="transmembrane region" description="Helical" evidence="6">
    <location>
        <begin position="146"/>
        <end position="176"/>
    </location>
</feature>
<evidence type="ECO:0000256" key="3">
    <source>
        <dbReference type="ARBA" id="ARBA00022989"/>
    </source>
</evidence>
<evidence type="ECO:0000256" key="6">
    <source>
        <dbReference type="SAM" id="Phobius"/>
    </source>
</evidence>
<protein>
    <recommendedName>
        <fullName evidence="9">Protein-cysteine N-palmitoyltransferase Rasp</fullName>
    </recommendedName>
</protein>
<reference evidence="7" key="1">
    <citation type="submission" date="2023-08" db="EMBL/GenBank/DDBJ databases">
        <authorList>
            <person name="Alioto T."/>
            <person name="Alioto T."/>
            <person name="Gomez Garrido J."/>
        </authorList>
    </citation>
    <scope>NUCLEOTIDE SEQUENCE</scope>
</reference>
<gene>
    <name evidence="7" type="ORF">OCTVUL_1B026391</name>
</gene>
<dbReference type="AlphaFoldDB" id="A0AA36BI68"/>
<dbReference type="GO" id="GO:0005783">
    <property type="term" value="C:endoplasmic reticulum"/>
    <property type="evidence" value="ECO:0007669"/>
    <property type="project" value="TreeGrafter"/>
</dbReference>
<dbReference type="PANTHER" id="PTHR13285">
    <property type="entry name" value="ACYLTRANSFERASE"/>
    <property type="match status" value="1"/>
</dbReference>
<evidence type="ECO:0008006" key="9">
    <source>
        <dbReference type="Google" id="ProtNLM"/>
    </source>
</evidence>
<keyword evidence="3 6" id="KW-1133">Transmembrane helix</keyword>
<dbReference type="PANTHER" id="PTHR13285:SF18">
    <property type="entry name" value="PROTEIN-CYSTEINE N-PALMITOYLTRANSFERASE RASP"/>
    <property type="match status" value="1"/>
</dbReference>
<evidence type="ECO:0000313" key="7">
    <source>
        <dbReference type="EMBL" id="CAI9734851.1"/>
    </source>
</evidence>
<dbReference type="Pfam" id="PF03062">
    <property type="entry name" value="MBOAT"/>
    <property type="match status" value="1"/>
</dbReference>
<evidence type="ECO:0000313" key="8">
    <source>
        <dbReference type="Proteomes" id="UP001162480"/>
    </source>
</evidence>
<comment type="similarity">
    <text evidence="5">Belongs to the membrane-bound acyltransferase family. HHAT subfamily.</text>
</comment>
<dbReference type="GO" id="GO:0016409">
    <property type="term" value="F:palmitoyltransferase activity"/>
    <property type="evidence" value="ECO:0007669"/>
    <property type="project" value="TreeGrafter"/>
</dbReference>
<name>A0AA36BI68_OCTVU</name>
<feature type="transmembrane region" description="Helical" evidence="6">
    <location>
        <begin position="425"/>
        <end position="443"/>
    </location>
</feature>
<feature type="transmembrane region" description="Helical" evidence="6">
    <location>
        <begin position="312"/>
        <end position="331"/>
    </location>
</feature>
<dbReference type="InterPro" id="IPR004299">
    <property type="entry name" value="MBOAT_fam"/>
</dbReference>
<feature type="transmembrane region" description="Helical" evidence="6">
    <location>
        <begin position="351"/>
        <end position="371"/>
    </location>
</feature>
<evidence type="ECO:0000256" key="1">
    <source>
        <dbReference type="ARBA" id="ARBA00004141"/>
    </source>
</evidence>
<evidence type="ECO:0000256" key="5">
    <source>
        <dbReference type="ARBA" id="ARBA00038268"/>
    </source>
</evidence>
<accession>A0AA36BI68</accession>
<sequence>MRAGSQGVPSETTFTSNQQQSTLFIIQTTTMSHLDPTTLKQVSYYARGLHAPLPTLEIIIYIITMTTAVIFICMAVLLASLENYEKLNPRDFYPGWSLLNTKKDISENEWNLWNKWFEKITPFLLGHILIGKLVEFKCFSMRKYFFAFYSLLCLTYLLGWKPLALLVLQCGFCYLASMTGSKVLIWIISISFLSMLNFDISVVFLQTTLFPWTPELDLHYYFLMIIMSLCNIRYTSFCLEYCDYVKWKKKHVHEDGENRRNGFDFCDLLCYTIYLPLCFSGPLINYDEFHQQISKPQQIWSKQRLKNHVTDFLRIGGWALCFHIILHYFYYNSLSYNLAIVESLSQWTLVGIGYCQGQFFMVKYLIIWGIASSIAKLDQFEPPKGPKCISYVYLYSEMWRHFDRGLYSFMKRYIYVPAGGSHNGIIKQLLASAVSFCYVFYWHGMREHLFIWTLLNFIVVGLESLSRKILYVPFLANIWVNDFSPCIVRRLHAILALPTLLASCVAIFYFMNGTTVGDIFLNRLILKAEIYTIVFMMVCLYASIQVGMEARRYEFFREKVNPKITLYESHSKELPSVKEKLSD</sequence>
<keyword evidence="2 6" id="KW-0812">Transmembrane</keyword>
<feature type="transmembrane region" description="Helical" evidence="6">
    <location>
        <begin position="58"/>
        <end position="81"/>
    </location>
</feature>
<dbReference type="EMBL" id="OX597829">
    <property type="protein sequence ID" value="CAI9734851.1"/>
    <property type="molecule type" value="Genomic_DNA"/>
</dbReference>
<proteinExistence type="inferred from homology"/>